<feature type="domain" description="Phospholipid/glycerol acyltransferase" evidence="6">
    <location>
        <begin position="51"/>
        <end position="163"/>
    </location>
</feature>
<dbReference type="PANTHER" id="PTHR10434:SF64">
    <property type="entry name" value="1-ACYL-SN-GLYCEROL-3-PHOSPHATE ACYLTRANSFERASE-RELATED"/>
    <property type="match status" value="1"/>
</dbReference>
<evidence type="ECO:0000256" key="2">
    <source>
        <dbReference type="ARBA" id="ARBA00022516"/>
    </source>
</evidence>
<evidence type="ECO:0000256" key="5">
    <source>
        <dbReference type="ARBA" id="ARBA00023315"/>
    </source>
</evidence>
<evidence type="ECO:0000313" key="8">
    <source>
        <dbReference type="Proteomes" id="UP000193427"/>
    </source>
</evidence>
<dbReference type="CDD" id="cd07989">
    <property type="entry name" value="LPLAT_AGPAT-like"/>
    <property type="match status" value="1"/>
</dbReference>
<organism evidence="7 8">
    <name type="scientific">Piscinibacter gummiphilus</name>
    <dbReference type="NCBI Taxonomy" id="946333"/>
    <lineage>
        <taxon>Bacteria</taxon>
        <taxon>Pseudomonadati</taxon>
        <taxon>Pseudomonadota</taxon>
        <taxon>Betaproteobacteria</taxon>
        <taxon>Burkholderiales</taxon>
        <taxon>Sphaerotilaceae</taxon>
        <taxon>Piscinibacter</taxon>
    </lineage>
</organism>
<dbReference type="KEGG" id="rgu:A4W93_23865"/>
<dbReference type="SMART" id="SM00563">
    <property type="entry name" value="PlsC"/>
    <property type="match status" value="1"/>
</dbReference>
<keyword evidence="4" id="KW-0443">Lipid metabolism</keyword>
<dbReference type="STRING" id="946333.A4W93_23865"/>
<dbReference type="PANTHER" id="PTHR10434">
    <property type="entry name" value="1-ACYL-SN-GLYCEROL-3-PHOSPHATE ACYLTRANSFERASE"/>
    <property type="match status" value="1"/>
</dbReference>
<dbReference type="EMBL" id="CP015118">
    <property type="protein sequence ID" value="ARN24032.1"/>
    <property type="molecule type" value="Genomic_DNA"/>
</dbReference>
<proteinExistence type="predicted"/>
<dbReference type="AlphaFoldDB" id="A0A1W6LIE0"/>
<dbReference type="InterPro" id="IPR002123">
    <property type="entry name" value="Plipid/glycerol_acylTrfase"/>
</dbReference>
<dbReference type="Pfam" id="PF01553">
    <property type="entry name" value="Acyltransferase"/>
    <property type="match status" value="1"/>
</dbReference>
<evidence type="ECO:0000256" key="3">
    <source>
        <dbReference type="ARBA" id="ARBA00022679"/>
    </source>
</evidence>
<name>A0A1W6LIE0_9BURK</name>
<keyword evidence="8" id="KW-1185">Reference proteome</keyword>
<dbReference type="GO" id="GO:0006654">
    <property type="term" value="P:phosphatidic acid biosynthetic process"/>
    <property type="evidence" value="ECO:0007669"/>
    <property type="project" value="TreeGrafter"/>
</dbReference>
<keyword evidence="2" id="KW-0444">Lipid biosynthesis</keyword>
<protein>
    <recommendedName>
        <fullName evidence="6">Phospholipid/glycerol acyltransferase domain-containing protein</fullName>
    </recommendedName>
</protein>
<comment type="pathway">
    <text evidence="1">Lipid metabolism.</text>
</comment>
<evidence type="ECO:0000313" key="7">
    <source>
        <dbReference type="EMBL" id="ARN24032.1"/>
    </source>
</evidence>
<evidence type="ECO:0000256" key="1">
    <source>
        <dbReference type="ARBA" id="ARBA00005189"/>
    </source>
</evidence>
<dbReference type="Proteomes" id="UP000193427">
    <property type="component" value="Chromosome"/>
</dbReference>
<dbReference type="GO" id="GO:0003841">
    <property type="term" value="F:1-acylglycerol-3-phosphate O-acyltransferase activity"/>
    <property type="evidence" value="ECO:0007669"/>
    <property type="project" value="TreeGrafter"/>
</dbReference>
<accession>A0A1W6LIE0</accession>
<keyword evidence="3" id="KW-0808">Transferase</keyword>
<dbReference type="OrthoDB" id="9806880at2"/>
<reference evidence="7 8" key="1">
    <citation type="submission" date="2016-04" db="EMBL/GenBank/DDBJ databases">
        <title>Complete genome sequence of natural rubber-degrading, novel Gram-negative bacterium, Rhizobacter gummiphilus strain NS21.</title>
        <authorList>
            <person name="Tabata M."/>
            <person name="Kasai D."/>
            <person name="Fukuda M."/>
        </authorList>
    </citation>
    <scope>NUCLEOTIDE SEQUENCE [LARGE SCALE GENOMIC DNA]</scope>
    <source>
        <strain evidence="7 8">NS21</strain>
    </source>
</reference>
<dbReference type="SUPFAM" id="SSF69593">
    <property type="entry name" value="Glycerol-3-phosphate (1)-acyltransferase"/>
    <property type="match status" value="1"/>
</dbReference>
<keyword evidence="5" id="KW-0012">Acyltransferase</keyword>
<evidence type="ECO:0000256" key="4">
    <source>
        <dbReference type="ARBA" id="ARBA00023098"/>
    </source>
</evidence>
<gene>
    <name evidence="7" type="ORF">A4W93_23865</name>
</gene>
<evidence type="ECO:0000259" key="6">
    <source>
        <dbReference type="SMART" id="SM00563"/>
    </source>
</evidence>
<sequence>MVVRGLLTCAFVFPFLVSHRRMWHVGVFCRHMLAALGLRLVFEGVPHRGPVLLAANHVSWLDILAIDAAQPARFVSKADIRRWPLIGWMVACGGTLFIERERKRDAMRVVHQVAEALQQGDVIAMFPEGTTSDGHGLLPFHANLLQAAVVTHTPVQPIALRFSDDTSPVSAAAAYIGDMNLIESLWAIVCARGLTVTVKRLPVRPVEGLDRREVSELVRGDIAAALGL</sequence>